<reference evidence="4 5" key="1">
    <citation type="submission" date="2023-08" db="EMBL/GenBank/DDBJ databases">
        <title>Functional and genomic diversity of the sorghum phyllosphere microbiome.</title>
        <authorList>
            <person name="Shade A."/>
        </authorList>
    </citation>
    <scope>NUCLEOTIDE SEQUENCE [LARGE SCALE GENOMIC DNA]</scope>
    <source>
        <strain evidence="4 5">SORGH_AS_0445</strain>
    </source>
</reference>
<name>A0ABU1HQE4_9MICO</name>
<dbReference type="SUPFAM" id="SSF53335">
    <property type="entry name" value="S-adenosyl-L-methionine-dependent methyltransferases"/>
    <property type="match status" value="1"/>
</dbReference>
<dbReference type="Proteomes" id="UP001249291">
    <property type="component" value="Unassembled WGS sequence"/>
</dbReference>
<dbReference type="PANTHER" id="PTHR43861">
    <property type="entry name" value="TRANS-ACONITATE 2-METHYLTRANSFERASE-RELATED"/>
    <property type="match status" value="1"/>
</dbReference>
<dbReference type="InterPro" id="IPR041698">
    <property type="entry name" value="Methyltransf_25"/>
</dbReference>
<accession>A0ABU1HQE4</accession>
<keyword evidence="2" id="KW-0808">Transferase</keyword>
<evidence type="ECO:0000259" key="3">
    <source>
        <dbReference type="Pfam" id="PF13649"/>
    </source>
</evidence>
<feature type="domain" description="Methyltransferase" evidence="3">
    <location>
        <begin position="50"/>
        <end position="139"/>
    </location>
</feature>
<evidence type="ECO:0000256" key="2">
    <source>
        <dbReference type="ARBA" id="ARBA00022679"/>
    </source>
</evidence>
<dbReference type="PANTHER" id="PTHR43861:SF1">
    <property type="entry name" value="TRANS-ACONITATE 2-METHYLTRANSFERASE"/>
    <property type="match status" value="1"/>
</dbReference>
<proteinExistence type="predicted"/>
<dbReference type="GO" id="GO:0032259">
    <property type="term" value="P:methylation"/>
    <property type="evidence" value="ECO:0007669"/>
    <property type="project" value="UniProtKB-KW"/>
</dbReference>
<dbReference type="GO" id="GO:0008168">
    <property type="term" value="F:methyltransferase activity"/>
    <property type="evidence" value="ECO:0007669"/>
    <property type="project" value="UniProtKB-KW"/>
</dbReference>
<keyword evidence="1 4" id="KW-0489">Methyltransferase</keyword>
<evidence type="ECO:0000313" key="4">
    <source>
        <dbReference type="EMBL" id="MDR6142263.1"/>
    </source>
</evidence>
<comment type="caution">
    <text evidence="4">The sequence shown here is derived from an EMBL/GenBank/DDBJ whole genome shotgun (WGS) entry which is preliminary data.</text>
</comment>
<evidence type="ECO:0000256" key="1">
    <source>
        <dbReference type="ARBA" id="ARBA00022603"/>
    </source>
</evidence>
<sequence length="206" mass="21757">MVQGTDAAVGSAYDARAAEYVELAGAIEQMDARDAAVIAAWRDATPGRLLDAGCGPGHWTEFLGTGGREARGVDLSAEFIATARTRHPDVPFDLGTFRDLPLDGGSVGGILAWYSLIHTPPADLPEILAEFGRVLAPGGSILIGFFDGEPRESFAHAVAPAFFWSADALAELLADAGFAVVSRETRGREQGEISARPHGSLVARRR</sequence>
<evidence type="ECO:0000313" key="5">
    <source>
        <dbReference type="Proteomes" id="UP001249291"/>
    </source>
</evidence>
<organism evidence="4 5">
    <name type="scientific">Microbacterium foliorum</name>
    <dbReference type="NCBI Taxonomy" id="104336"/>
    <lineage>
        <taxon>Bacteria</taxon>
        <taxon>Bacillati</taxon>
        <taxon>Actinomycetota</taxon>
        <taxon>Actinomycetes</taxon>
        <taxon>Micrococcales</taxon>
        <taxon>Microbacteriaceae</taxon>
        <taxon>Microbacterium</taxon>
    </lineage>
</organism>
<dbReference type="InterPro" id="IPR029063">
    <property type="entry name" value="SAM-dependent_MTases_sf"/>
</dbReference>
<gene>
    <name evidence="4" type="ORF">QE375_001817</name>
</gene>
<keyword evidence="5" id="KW-1185">Reference proteome</keyword>
<dbReference type="EMBL" id="JAVIZQ010000001">
    <property type="protein sequence ID" value="MDR6142263.1"/>
    <property type="molecule type" value="Genomic_DNA"/>
</dbReference>
<protein>
    <submittedName>
        <fullName evidence="4">SAM-dependent methyltransferase</fullName>
    </submittedName>
</protein>
<dbReference type="Gene3D" id="3.40.50.150">
    <property type="entry name" value="Vaccinia Virus protein VP39"/>
    <property type="match status" value="1"/>
</dbReference>
<dbReference type="RefSeq" id="WP_309690116.1">
    <property type="nucleotide sequence ID" value="NZ_JAVIZQ010000001.1"/>
</dbReference>
<dbReference type="CDD" id="cd02440">
    <property type="entry name" value="AdoMet_MTases"/>
    <property type="match status" value="1"/>
</dbReference>
<dbReference type="Pfam" id="PF13649">
    <property type="entry name" value="Methyltransf_25"/>
    <property type="match status" value="1"/>
</dbReference>